<evidence type="ECO:0000256" key="1">
    <source>
        <dbReference type="SAM" id="MobiDB-lite"/>
    </source>
</evidence>
<gene>
    <name evidence="2" type="ORF">TCHU04912_LOCUS10622</name>
</gene>
<feature type="region of interest" description="Disordered" evidence="1">
    <location>
        <begin position="82"/>
        <end position="111"/>
    </location>
</feature>
<proteinExistence type="predicted"/>
<feature type="region of interest" description="Disordered" evidence="1">
    <location>
        <begin position="1"/>
        <end position="21"/>
    </location>
</feature>
<name>A0A7S1ST94_9CHLO</name>
<organism evidence="2">
    <name type="scientific">Tetraselmis chuii</name>
    <dbReference type="NCBI Taxonomy" id="63592"/>
    <lineage>
        <taxon>Eukaryota</taxon>
        <taxon>Viridiplantae</taxon>
        <taxon>Chlorophyta</taxon>
        <taxon>core chlorophytes</taxon>
        <taxon>Chlorodendrophyceae</taxon>
        <taxon>Chlorodendrales</taxon>
        <taxon>Chlorodendraceae</taxon>
        <taxon>Tetraselmis</taxon>
    </lineage>
</organism>
<evidence type="ECO:0000313" key="2">
    <source>
        <dbReference type="EMBL" id="CAD9208385.1"/>
    </source>
</evidence>
<dbReference type="AlphaFoldDB" id="A0A7S1ST94"/>
<accession>A0A7S1ST94</accession>
<protein>
    <submittedName>
        <fullName evidence="2">Uncharacterized protein</fullName>
    </submittedName>
</protein>
<reference evidence="2" key="1">
    <citation type="submission" date="2021-01" db="EMBL/GenBank/DDBJ databases">
        <authorList>
            <person name="Corre E."/>
            <person name="Pelletier E."/>
            <person name="Niang G."/>
            <person name="Scheremetjew M."/>
            <person name="Finn R."/>
            <person name="Kale V."/>
            <person name="Holt S."/>
            <person name="Cochrane G."/>
            <person name="Meng A."/>
            <person name="Brown T."/>
            <person name="Cohen L."/>
        </authorList>
    </citation>
    <scope>NUCLEOTIDE SEQUENCE</scope>
    <source>
        <strain evidence="2">PLY429</strain>
    </source>
</reference>
<dbReference type="EMBL" id="HBGG01020481">
    <property type="protein sequence ID" value="CAD9208385.1"/>
    <property type="molecule type" value="Transcribed_RNA"/>
</dbReference>
<sequence>MPRAPLHPANSLGTMPKGDRDWSPFAKAAVGVCHSLRTEAPPKKKMRTNGFGREEAVVLSEGGRSSGLQFSGRGSCGSVVRRCEGGNSESVRERAEAISRNSEPRSGSRAY</sequence>